<feature type="region of interest" description="Disordered" evidence="2">
    <location>
        <begin position="1"/>
        <end position="56"/>
    </location>
</feature>
<feature type="region of interest" description="Disordered" evidence="2">
    <location>
        <begin position="170"/>
        <end position="194"/>
    </location>
</feature>
<evidence type="ECO:0000313" key="5">
    <source>
        <dbReference type="Proteomes" id="UP000031737"/>
    </source>
</evidence>
<dbReference type="InterPro" id="IPR005135">
    <property type="entry name" value="Endo/exonuclease/phosphatase"/>
</dbReference>
<organism evidence="4 5">
    <name type="scientific">Trypanosoma rangeli SC58</name>
    <dbReference type="NCBI Taxonomy" id="429131"/>
    <lineage>
        <taxon>Eukaryota</taxon>
        <taxon>Discoba</taxon>
        <taxon>Euglenozoa</taxon>
        <taxon>Kinetoplastea</taxon>
        <taxon>Metakinetoplastina</taxon>
        <taxon>Trypanosomatida</taxon>
        <taxon>Trypanosomatidae</taxon>
        <taxon>Trypanosoma</taxon>
        <taxon>Herpetosoma</taxon>
    </lineage>
</organism>
<dbReference type="EMBL" id="AUPL01003361">
    <property type="protein sequence ID" value="ESL08927.1"/>
    <property type="molecule type" value="Genomic_DNA"/>
</dbReference>
<reference evidence="4 5" key="1">
    <citation type="submission" date="2013-07" db="EMBL/GenBank/DDBJ databases">
        <authorList>
            <person name="Stoco P.H."/>
            <person name="Wagner G."/>
            <person name="Gerber A."/>
            <person name="Zaha A."/>
            <person name="Thompson C."/>
            <person name="Bartholomeu D.C."/>
            <person name="Luckemeyer D.D."/>
            <person name="Bahia D."/>
            <person name="Loreto E."/>
            <person name="Prestes E.B."/>
            <person name="Lima F.M."/>
            <person name="Rodrigues-Luiz G."/>
            <person name="Vallejo G.A."/>
            <person name="Filho J.F."/>
            <person name="Monteiro K.M."/>
            <person name="Tyler K.M."/>
            <person name="de Almeida L.G."/>
            <person name="Ortiz M.F."/>
            <person name="Siervo M.A."/>
            <person name="de Moraes M.H."/>
            <person name="Cunha O.L."/>
            <person name="Mendonca-Neto R."/>
            <person name="Silva R."/>
            <person name="Teixeira S.M."/>
            <person name="Murta S.M."/>
            <person name="Sincero T.C."/>
            <person name="Mendes T.A."/>
            <person name="Urmenyi T.P."/>
            <person name="Silva V.G."/>
            <person name="da Rocha W.D."/>
            <person name="Andersson B."/>
            <person name="Romanha A.J."/>
            <person name="Steindel M."/>
            <person name="de Vasconcelos A.T."/>
            <person name="Grisard E.C."/>
        </authorList>
    </citation>
    <scope>NUCLEOTIDE SEQUENCE [LARGE SCALE GENOMIC DNA]</scope>
    <source>
        <strain evidence="4 5">SC58</strain>
    </source>
</reference>
<dbReference type="Pfam" id="PF03372">
    <property type="entry name" value="Exo_endo_phos"/>
    <property type="match status" value="1"/>
</dbReference>
<feature type="compositionally biased region" description="Basic and acidic residues" evidence="2">
    <location>
        <begin position="38"/>
        <end position="56"/>
    </location>
</feature>
<evidence type="ECO:0000313" key="4">
    <source>
        <dbReference type="EMBL" id="ESL08927.1"/>
    </source>
</evidence>
<feature type="domain" description="Endonuclease/exonuclease/phosphatase" evidence="3">
    <location>
        <begin position="99"/>
        <end position="345"/>
    </location>
</feature>
<evidence type="ECO:0000256" key="1">
    <source>
        <dbReference type="SAM" id="Coils"/>
    </source>
</evidence>
<gene>
    <name evidence="4" type="ORF">TRSC58_03361</name>
</gene>
<comment type="caution">
    <text evidence="4">The sequence shown here is derived from an EMBL/GenBank/DDBJ whole genome shotgun (WGS) entry which is preliminary data.</text>
</comment>
<sequence>MFRPLPPWRSFLPFPAPPSRAETPPTHTQIHVHPTKGRGGEEGQAEESKRDSVDERMIRENVQTEQQELEALRPGGLLHYDYRSDAARAVKLPEKFRIVQWNIERGIQYERILQTLQALQVDILVLQEVDINCRRSHYRNIARDLAEALRMEMYFACEFEELDAVDRPPVHAVGPLSPPRATTDDENDDGTSLHRQGRRFHGNAILSAHATLSDPCVIRHTAGIDWETEGWKRHEPRHGFRNVLRCRIRRSERTHPQIPDLYVYCCHFEVFCGALSRVRQLLDVVRDAASVLKEEKQQQQQQQRQQQQSAFIIAGDLNTMADGIVRLATRFDLGRLRFFGVGEKEACWLQRKVLSRHMRRSCCPFSYRFPFYLLGMLHETVWNGDLAWRWMYGFSEDEIAALDNRLLCFYDPGDKALSITLDNPAFHGFVRGKLDWLLLSNLRVAPPTLTEETVAALKDCGSITAETASTLSALQQKKMLPQHGYVLFNEHFDASDHKGLLMHVQQHSGLPHETYPECGAMYTASWTHVGVFTLTRALPWVGLAFILYKQWQR</sequence>
<keyword evidence="5" id="KW-1185">Reference proteome</keyword>
<name>A0A061J6J7_TRYRA</name>
<proteinExistence type="predicted"/>
<dbReference type="GO" id="GO:0003824">
    <property type="term" value="F:catalytic activity"/>
    <property type="evidence" value="ECO:0007669"/>
    <property type="project" value="InterPro"/>
</dbReference>
<evidence type="ECO:0000256" key="2">
    <source>
        <dbReference type="SAM" id="MobiDB-lite"/>
    </source>
</evidence>
<dbReference type="Gene3D" id="3.60.10.10">
    <property type="entry name" value="Endonuclease/exonuclease/phosphatase"/>
    <property type="match status" value="1"/>
</dbReference>
<dbReference type="InterPro" id="IPR036691">
    <property type="entry name" value="Endo/exonu/phosph_ase_sf"/>
</dbReference>
<accession>A0A061J6J7</accession>
<keyword evidence="1" id="KW-0175">Coiled coil</keyword>
<dbReference type="SUPFAM" id="SSF56219">
    <property type="entry name" value="DNase I-like"/>
    <property type="match status" value="1"/>
</dbReference>
<dbReference type="VEuPathDB" id="TriTrypDB:TRSC58_03361"/>
<protein>
    <recommendedName>
        <fullName evidence="3">Endonuclease/exonuclease/phosphatase domain-containing protein</fullName>
    </recommendedName>
</protein>
<feature type="coiled-coil region" evidence="1">
    <location>
        <begin position="282"/>
        <end position="309"/>
    </location>
</feature>
<dbReference type="OrthoDB" id="200415at2759"/>
<dbReference type="Proteomes" id="UP000031737">
    <property type="component" value="Unassembled WGS sequence"/>
</dbReference>
<dbReference type="AlphaFoldDB" id="A0A061J6J7"/>
<evidence type="ECO:0000259" key="3">
    <source>
        <dbReference type="Pfam" id="PF03372"/>
    </source>
</evidence>